<evidence type="ECO:0000313" key="3">
    <source>
        <dbReference type="Proteomes" id="UP001642360"/>
    </source>
</evidence>
<sequence>MATVIQRICIGSVPWENEKSKIAHTDLTPTYRMINRIVACNIHPRGHTVEIAYDTTQLLYAIAEHEVIIDLSLYIFNHVREASAVEDDRPCLPFPILVSKILKHNVVEFQQNDSFIYPMNPMGMGTLNKSVEAILGVKQGKCVKQAAAMGASTELSSHTSLAVKSGRLILHQDHFGLSTTRKRRLVERLERLMEDWAVDLIGLVCVWGDSVLSMSWCIELSLGFLFELDCIGLFMMDFVFSGGLTLKIAAGMLMWRTIAVSWAVTKGAGAEFGYIANQLGLNGCCTGLFLIWGFCIRSCLGVQELD</sequence>
<protein>
    <recommendedName>
        <fullName evidence="1">Putative plant transposon protein domain-containing protein</fullName>
    </recommendedName>
</protein>
<proteinExistence type="predicted"/>
<gene>
    <name evidence="2" type="ORF">ILEXP_LOCUS34376</name>
</gene>
<comment type="caution">
    <text evidence="2">The sequence shown here is derived from an EMBL/GenBank/DDBJ whole genome shotgun (WGS) entry which is preliminary data.</text>
</comment>
<dbReference type="Proteomes" id="UP001642360">
    <property type="component" value="Unassembled WGS sequence"/>
</dbReference>
<reference evidence="2 3" key="1">
    <citation type="submission" date="2024-02" db="EMBL/GenBank/DDBJ databases">
        <authorList>
            <person name="Vignale AGUSTIN F."/>
            <person name="Sosa J E."/>
            <person name="Modenutti C."/>
        </authorList>
    </citation>
    <scope>NUCLEOTIDE SEQUENCE [LARGE SCALE GENOMIC DNA]</scope>
</reference>
<feature type="domain" description="Putative plant transposon protein" evidence="1">
    <location>
        <begin position="4"/>
        <end position="107"/>
    </location>
</feature>
<evidence type="ECO:0000313" key="2">
    <source>
        <dbReference type="EMBL" id="CAK9165220.1"/>
    </source>
</evidence>
<evidence type="ECO:0000259" key="1">
    <source>
        <dbReference type="Pfam" id="PF20167"/>
    </source>
</evidence>
<dbReference type="AlphaFoldDB" id="A0ABC8TCN0"/>
<dbReference type="InterPro" id="IPR046796">
    <property type="entry name" value="Transposase_32_dom"/>
</dbReference>
<organism evidence="2 3">
    <name type="scientific">Ilex paraguariensis</name>
    <name type="common">yerba mate</name>
    <dbReference type="NCBI Taxonomy" id="185542"/>
    <lineage>
        <taxon>Eukaryota</taxon>
        <taxon>Viridiplantae</taxon>
        <taxon>Streptophyta</taxon>
        <taxon>Embryophyta</taxon>
        <taxon>Tracheophyta</taxon>
        <taxon>Spermatophyta</taxon>
        <taxon>Magnoliopsida</taxon>
        <taxon>eudicotyledons</taxon>
        <taxon>Gunneridae</taxon>
        <taxon>Pentapetalae</taxon>
        <taxon>asterids</taxon>
        <taxon>campanulids</taxon>
        <taxon>Aquifoliales</taxon>
        <taxon>Aquifoliaceae</taxon>
        <taxon>Ilex</taxon>
    </lineage>
</organism>
<name>A0ABC8TCN0_9AQUA</name>
<dbReference type="Pfam" id="PF20167">
    <property type="entry name" value="Transposase_32"/>
    <property type="match status" value="1"/>
</dbReference>
<dbReference type="EMBL" id="CAUOFW020004350">
    <property type="protein sequence ID" value="CAK9165220.1"/>
    <property type="molecule type" value="Genomic_DNA"/>
</dbReference>
<accession>A0ABC8TCN0</accession>
<keyword evidence="3" id="KW-1185">Reference proteome</keyword>